<dbReference type="InterPro" id="IPR042463">
    <property type="entry name" value="HNOB_dom_associated_sf"/>
</dbReference>
<evidence type="ECO:0000256" key="2">
    <source>
        <dbReference type="ARBA" id="ARBA00012202"/>
    </source>
</evidence>
<dbReference type="InterPro" id="IPR029787">
    <property type="entry name" value="Nucleotide_cyclase"/>
</dbReference>
<dbReference type="Pfam" id="PF07701">
    <property type="entry name" value="HNOBA"/>
    <property type="match status" value="1"/>
</dbReference>
<evidence type="ECO:0000256" key="6">
    <source>
        <dbReference type="ARBA" id="ARBA00023239"/>
    </source>
</evidence>
<dbReference type="FunFam" id="3.30.70.1230:FF:000030">
    <property type="entry name" value="Si:ch211-215j19.12"/>
    <property type="match status" value="1"/>
</dbReference>
<evidence type="ECO:0000256" key="7">
    <source>
        <dbReference type="ARBA" id="ARBA00023293"/>
    </source>
</evidence>
<keyword evidence="11" id="KW-1185">Reference proteome</keyword>
<evidence type="ECO:0000313" key="10">
    <source>
        <dbReference type="EMBL" id="TNN09000.1"/>
    </source>
</evidence>
<comment type="subcellular location">
    <subcellularLocation>
        <location evidence="1">Cytoplasm</location>
    </subcellularLocation>
</comment>
<dbReference type="PANTHER" id="PTHR45655:SF10">
    <property type="entry name" value="SOLUBLE GUANYLATE CYCLASE 88E"/>
    <property type="match status" value="1"/>
</dbReference>
<organism evidence="10 11">
    <name type="scientific">Schistosoma japonicum</name>
    <name type="common">Blood fluke</name>
    <dbReference type="NCBI Taxonomy" id="6182"/>
    <lineage>
        <taxon>Eukaryota</taxon>
        <taxon>Metazoa</taxon>
        <taxon>Spiralia</taxon>
        <taxon>Lophotrochozoa</taxon>
        <taxon>Platyhelminthes</taxon>
        <taxon>Trematoda</taxon>
        <taxon>Digenea</taxon>
        <taxon>Strigeidida</taxon>
        <taxon>Schistosomatoidea</taxon>
        <taxon>Schistosomatidae</taxon>
        <taxon>Schistosoma</taxon>
    </lineage>
</organism>
<dbReference type="Gene3D" id="3.30.70.1230">
    <property type="entry name" value="Nucleotide cyclase"/>
    <property type="match status" value="1"/>
</dbReference>
<dbReference type="Pfam" id="PF00211">
    <property type="entry name" value="Guanylate_cyc"/>
    <property type="match status" value="1"/>
</dbReference>
<dbReference type="InterPro" id="IPR024096">
    <property type="entry name" value="NO_sig/Golgi_transp_ligand-bd"/>
</dbReference>
<dbReference type="SUPFAM" id="SSF111126">
    <property type="entry name" value="Ligand-binding domain in the NO signalling and Golgi transport"/>
    <property type="match status" value="1"/>
</dbReference>
<evidence type="ECO:0000256" key="4">
    <source>
        <dbReference type="ARBA" id="ARBA00022741"/>
    </source>
</evidence>
<keyword evidence="8" id="KW-0175">Coiled coil</keyword>
<comment type="caution">
    <text evidence="10">The sequence shown here is derived from an EMBL/GenBank/DDBJ whole genome shotgun (WGS) entry which is preliminary data.</text>
</comment>
<dbReference type="InterPro" id="IPR038158">
    <property type="entry name" value="H-NOX_domain_sf"/>
</dbReference>
<dbReference type="SUPFAM" id="SSF55073">
    <property type="entry name" value="Nucleotide cyclase"/>
    <property type="match status" value="1"/>
</dbReference>
<name>A0A4Z2CYH7_SCHJA</name>
<dbReference type="GO" id="GO:0070026">
    <property type="term" value="F:nitric oxide binding"/>
    <property type="evidence" value="ECO:0007669"/>
    <property type="project" value="TreeGrafter"/>
</dbReference>
<dbReference type="GO" id="GO:0020037">
    <property type="term" value="F:heme binding"/>
    <property type="evidence" value="ECO:0007669"/>
    <property type="project" value="InterPro"/>
</dbReference>
<dbReference type="GO" id="GO:0038060">
    <property type="term" value="P:nitric oxide-cGMP-mediated signaling"/>
    <property type="evidence" value="ECO:0007669"/>
    <property type="project" value="TreeGrafter"/>
</dbReference>
<dbReference type="SMART" id="SM00044">
    <property type="entry name" value="CYCc"/>
    <property type="match status" value="1"/>
</dbReference>
<dbReference type="EMBL" id="SKCS01000400">
    <property type="protein sequence ID" value="TNN09000.1"/>
    <property type="molecule type" value="Genomic_DNA"/>
</dbReference>
<evidence type="ECO:0000256" key="1">
    <source>
        <dbReference type="ARBA" id="ARBA00004496"/>
    </source>
</evidence>
<keyword evidence="4" id="KW-0547">Nucleotide-binding</keyword>
<dbReference type="Gene3D" id="3.30.450.260">
    <property type="entry name" value="Haem NO binding associated domain"/>
    <property type="match status" value="1"/>
</dbReference>
<keyword evidence="5" id="KW-0342">GTP-binding</keyword>
<dbReference type="PANTHER" id="PTHR45655">
    <property type="entry name" value="GUANYLATE CYCLASE SOLUBLE SUBUNIT BETA-2"/>
    <property type="match status" value="1"/>
</dbReference>
<dbReference type="EC" id="4.6.1.2" evidence="2"/>
<dbReference type="Pfam" id="PF07700">
    <property type="entry name" value="HNOB"/>
    <property type="match status" value="1"/>
</dbReference>
<dbReference type="Proteomes" id="UP000311919">
    <property type="component" value="Unassembled WGS sequence"/>
</dbReference>
<reference evidence="10 11" key="1">
    <citation type="submission" date="2019-03" db="EMBL/GenBank/DDBJ databases">
        <title>An improved genome assembly of the fluke Schistosoma japonicum.</title>
        <authorList>
            <person name="Hu W."/>
            <person name="Luo F."/>
            <person name="Yin M."/>
            <person name="Mo X."/>
            <person name="Sun C."/>
            <person name="Wu Q."/>
            <person name="Zhu B."/>
            <person name="Xiang M."/>
            <person name="Wang J."/>
            <person name="Wang Y."/>
            <person name="Zhang T."/>
            <person name="Xu B."/>
            <person name="Zheng H."/>
            <person name="Feng Z."/>
        </authorList>
    </citation>
    <scope>NUCLEOTIDE SEQUENCE [LARGE SCALE GENOMIC DNA]</scope>
    <source>
        <strain evidence="10">HuSjv2</strain>
        <tissue evidence="10">Worms</tissue>
    </source>
</reference>
<feature type="domain" description="Guanylate cyclase" evidence="9">
    <location>
        <begin position="413"/>
        <end position="543"/>
    </location>
</feature>
<dbReference type="CDD" id="cd07302">
    <property type="entry name" value="CHD"/>
    <property type="match status" value="1"/>
</dbReference>
<keyword evidence="3" id="KW-0963">Cytoplasm</keyword>
<dbReference type="PROSITE" id="PS50125">
    <property type="entry name" value="GUANYLATE_CYCLASE_2"/>
    <property type="match status" value="1"/>
</dbReference>
<dbReference type="AlphaFoldDB" id="A0A4Z2CYH7"/>
<gene>
    <name evidence="10" type="ORF">EWB00_006595</name>
</gene>
<dbReference type="GO" id="GO:0008074">
    <property type="term" value="C:guanylate cyclase complex, soluble"/>
    <property type="evidence" value="ECO:0007669"/>
    <property type="project" value="TreeGrafter"/>
</dbReference>
<keyword evidence="7" id="KW-0141">cGMP biosynthesis</keyword>
<keyword evidence="6" id="KW-0456">Lyase</keyword>
<dbReference type="STRING" id="6182.A0A4Z2CYH7"/>
<dbReference type="GO" id="GO:0070482">
    <property type="term" value="P:response to oxygen levels"/>
    <property type="evidence" value="ECO:0007669"/>
    <property type="project" value="TreeGrafter"/>
</dbReference>
<evidence type="ECO:0000256" key="3">
    <source>
        <dbReference type="ARBA" id="ARBA00022490"/>
    </source>
</evidence>
<evidence type="ECO:0000256" key="8">
    <source>
        <dbReference type="SAM" id="Coils"/>
    </source>
</evidence>
<feature type="coiled-coil region" evidence="8">
    <location>
        <begin position="349"/>
        <end position="383"/>
    </location>
</feature>
<protein>
    <recommendedName>
        <fullName evidence="2">guanylate cyclase</fullName>
        <ecNumber evidence="2">4.6.1.2</ecNumber>
    </recommendedName>
</protein>
<evidence type="ECO:0000256" key="5">
    <source>
        <dbReference type="ARBA" id="ARBA00023134"/>
    </source>
</evidence>
<dbReference type="GO" id="GO:0019826">
    <property type="term" value="F:oxygen sensor activity"/>
    <property type="evidence" value="ECO:0007669"/>
    <property type="project" value="TreeGrafter"/>
</dbReference>
<dbReference type="Gene3D" id="6.10.250.780">
    <property type="match status" value="1"/>
</dbReference>
<dbReference type="Gene3D" id="3.90.1520.10">
    <property type="entry name" value="H-NOX domain"/>
    <property type="match status" value="1"/>
</dbReference>
<dbReference type="OrthoDB" id="6127067at2759"/>
<dbReference type="InterPro" id="IPR011645">
    <property type="entry name" value="HNOB_dom_associated"/>
</dbReference>
<sequence>MYGLLLDGLRNFIVTKWSIDIWNEICQQANSSDVQFETRRVYDEALLPNLFKTSANILETPEDDIKFGMGITFVEYVGGKGYQGILRVLGRELRDFLNGLDNLHQFLRATYPKMQPPSFFCVNESKTGITLQYRSHRVGFVPFFCGWMTELSRVLYEKEMKIEIVGQKDRGKQVETILRLHFHNHSFASIEEELPVPAIVFFEAFPFNFVFNRGMKLLNIGRSMANALPNIVGKNVSDIFRLSRPVIPFTWDDVMLHTNIIFELTSNEVNKEIALNDEQNNKGNELDSNRGKLKLRGQMKYMFEWDAIVFLGTPIMRDVDSMLEIGLYLNDLSMHDSSRDMVLAGEQQSAELKLALEQENEKSKRLEESLRRLDEEMRRTDELLYQMIPRSVAQRLRAGEAAMDTCETFENVTLLLSDVVGFTTICSGLAPLEVVGLLNKLYSVFDGLTEKHKVYKVETIGDAYMIASGCPTRTDYHSPFIAEMALDMVESVQTVKDESKEPPESLRIRVGIHTGPAVAGVVGVKMPRYCLFGSTVTTSELMEQTSSPQRIQVSVKAYENLSKYGVYDLTEKGTVELKDGGTILTYWLNGRPNPSECEKTAKFLDELNNEREKIADSNMASSQQHTGESWESVTASRCSSARTLASKRSSFSFSQRASLADPGIDIKSLARIRNLAQINENNKHSNVAK</sequence>
<dbReference type="GO" id="GO:0005525">
    <property type="term" value="F:GTP binding"/>
    <property type="evidence" value="ECO:0007669"/>
    <property type="project" value="UniProtKB-KW"/>
</dbReference>
<dbReference type="InterPro" id="IPR001054">
    <property type="entry name" value="A/G_cyclase"/>
</dbReference>
<evidence type="ECO:0000259" key="9">
    <source>
        <dbReference type="PROSITE" id="PS50125"/>
    </source>
</evidence>
<dbReference type="GO" id="GO:0004383">
    <property type="term" value="F:guanylate cyclase activity"/>
    <property type="evidence" value="ECO:0007669"/>
    <property type="project" value="UniProtKB-EC"/>
</dbReference>
<evidence type="ECO:0000313" key="11">
    <source>
        <dbReference type="Proteomes" id="UP000311919"/>
    </source>
</evidence>
<proteinExistence type="predicted"/>
<dbReference type="InterPro" id="IPR011644">
    <property type="entry name" value="Heme_NO-bd"/>
</dbReference>
<accession>A0A4Z2CYH7</accession>